<evidence type="ECO:0000256" key="5">
    <source>
        <dbReference type="PIRNR" id="PIRNR016255"/>
    </source>
</evidence>
<comment type="similarity">
    <text evidence="4 5">Belongs to the eIF-3 subunit E family.</text>
</comment>
<keyword evidence="3 4" id="KW-0648">Protein biosynthesis</keyword>
<protein>
    <recommendedName>
        <fullName evidence="4 5">Eukaryotic translation initiation factor 3 subunit E</fullName>
        <shortName evidence="4">eIF3e</shortName>
    </recommendedName>
    <alternativeName>
        <fullName evidence="4">Eukaryotic translation initiation factor 3 subunit 6</fullName>
    </alternativeName>
</protein>
<dbReference type="Proteomes" id="UP000515121">
    <property type="component" value="Unplaced"/>
</dbReference>
<dbReference type="PIRSF" id="PIRSF016255">
    <property type="entry name" value="eIF3e_su6"/>
    <property type="match status" value="1"/>
</dbReference>
<keyword evidence="2 4" id="KW-0396">Initiation factor</keyword>
<dbReference type="AlphaFoldDB" id="A0A6P6AP87"/>
<dbReference type="GO" id="GO:0071540">
    <property type="term" value="C:eukaryotic translation initiation factor 3 complex, eIF3e"/>
    <property type="evidence" value="ECO:0007669"/>
    <property type="project" value="UniProtKB-UniRule"/>
</dbReference>
<keyword evidence="7" id="KW-1185">Reference proteome</keyword>
<reference evidence="8" key="1">
    <citation type="submission" date="2025-08" db="UniProtKB">
        <authorList>
            <consortium name="RefSeq"/>
        </authorList>
    </citation>
    <scope>IDENTIFICATION</scope>
    <source>
        <tissue evidence="8">Fruit stalk</tissue>
    </source>
</reference>
<gene>
    <name evidence="8" type="primary">LOC111311484</name>
</gene>
<evidence type="ECO:0000313" key="8">
    <source>
        <dbReference type="RefSeq" id="XP_022766630.1"/>
    </source>
</evidence>
<dbReference type="PANTHER" id="PTHR10317">
    <property type="entry name" value="EUKARYOTIC TRANSLATION INITIATION FACTOR 3 SUBUNIT E"/>
    <property type="match status" value="1"/>
</dbReference>
<evidence type="ECO:0000256" key="4">
    <source>
        <dbReference type="HAMAP-Rule" id="MF_03004"/>
    </source>
</evidence>
<evidence type="ECO:0000256" key="2">
    <source>
        <dbReference type="ARBA" id="ARBA00022540"/>
    </source>
</evidence>
<comment type="function">
    <text evidence="4">Component of the eukaryotic translation initiation factor 3 (eIF-3) complex, which is involved in protein synthesis of a specialized repertoire of mRNAs and, together with other initiation factors, stimulates binding of mRNA and methionyl-tRNAi to the 40S ribosome. The eIF-3 complex specifically targets and initiates translation of a subset of mRNAs involved in cell proliferation.</text>
</comment>
<dbReference type="InterPro" id="IPR016650">
    <property type="entry name" value="eIF3e"/>
</dbReference>
<dbReference type="GeneID" id="111311484"/>
<evidence type="ECO:0000313" key="7">
    <source>
        <dbReference type="Proteomes" id="UP000515121"/>
    </source>
</evidence>
<organism evidence="7 8">
    <name type="scientific">Durio zibethinus</name>
    <name type="common">Durian</name>
    <dbReference type="NCBI Taxonomy" id="66656"/>
    <lineage>
        <taxon>Eukaryota</taxon>
        <taxon>Viridiplantae</taxon>
        <taxon>Streptophyta</taxon>
        <taxon>Embryophyta</taxon>
        <taxon>Tracheophyta</taxon>
        <taxon>Spermatophyta</taxon>
        <taxon>Magnoliopsida</taxon>
        <taxon>eudicotyledons</taxon>
        <taxon>Gunneridae</taxon>
        <taxon>Pentapetalae</taxon>
        <taxon>rosids</taxon>
        <taxon>malvids</taxon>
        <taxon>Malvales</taxon>
        <taxon>Malvaceae</taxon>
        <taxon>Helicteroideae</taxon>
        <taxon>Durio</taxon>
    </lineage>
</organism>
<dbReference type="Pfam" id="PF09440">
    <property type="entry name" value="eIF3_N"/>
    <property type="match status" value="1"/>
</dbReference>
<comment type="subcellular location">
    <subcellularLocation>
        <location evidence="4 5">Cytoplasm</location>
    </subcellularLocation>
</comment>
<dbReference type="GO" id="GO:0033290">
    <property type="term" value="C:eukaryotic 48S preinitiation complex"/>
    <property type="evidence" value="ECO:0007669"/>
    <property type="project" value="UniProtKB-UniRule"/>
</dbReference>
<dbReference type="CDD" id="cd21378">
    <property type="entry name" value="eIF3E"/>
    <property type="match status" value="1"/>
</dbReference>
<feature type="domain" description="Eukaryotic translation initiation factor 3 subunit E N-terminal" evidence="6">
    <location>
        <begin position="5"/>
        <end position="137"/>
    </location>
</feature>
<dbReference type="InterPro" id="IPR019010">
    <property type="entry name" value="eIF3e_N"/>
</dbReference>
<evidence type="ECO:0000256" key="3">
    <source>
        <dbReference type="ARBA" id="ARBA00022917"/>
    </source>
</evidence>
<dbReference type="GO" id="GO:0016282">
    <property type="term" value="C:eukaryotic 43S preinitiation complex"/>
    <property type="evidence" value="ECO:0007669"/>
    <property type="project" value="UniProtKB-UniRule"/>
</dbReference>
<dbReference type="InterPro" id="IPR036390">
    <property type="entry name" value="WH_DNA-bd_sf"/>
</dbReference>
<accession>A0A6P6AP87</accession>
<dbReference type="SMART" id="SM01186">
    <property type="entry name" value="eIF3_N"/>
    <property type="match status" value="1"/>
</dbReference>
<dbReference type="RefSeq" id="XP_022766630.1">
    <property type="nucleotide sequence ID" value="XM_022910895.1"/>
</dbReference>
<evidence type="ECO:0000259" key="6">
    <source>
        <dbReference type="SMART" id="SM01186"/>
    </source>
</evidence>
<evidence type="ECO:0000256" key="1">
    <source>
        <dbReference type="ARBA" id="ARBA00022490"/>
    </source>
</evidence>
<sequence length="412" mass="48127">MASYDLTPQIAPNLDRHLVFPLLEFLQERQLHPDEQILKAKIELLNKTNMVDYAMDIHKSLYHTDDVPQDMIERRAEVVARLKALEDAAAPLVSFLQNPNAVQELRADKHYNLQMLNDRYQIGPDQIEALYQYAKFQFECGNYSGAADYLYQYRALCTNSERGLSALWGKLAAEILMQNWDIALEELNRLKEIIDSKSFSSPLNQVQSRIWLMHWSLFIFFNHENGRTQIIDLFNQEKYLNAIQTSSPHLLRYLATAFIVNKRRRPQFKDFIKVIQQEQCSYKDPITEFLTCVYFYYDFDGAQKKMRECEEVILNDPFLGKRVEEEFSCVPRVLAEKLNLNYEEAERWIVNLIQNSKLDAKIDSKTGTVLMEPNHPNVYEQLIDHTKALQGRTYKLVSQLLEQAQAPAQAAR</sequence>
<dbReference type="Pfam" id="PF01399">
    <property type="entry name" value="PCI"/>
    <property type="match status" value="1"/>
</dbReference>
<keyword evidence="1 4" id="KW-0963">Cytoplasm</keyword>
<comment type="subunit">
    <text evidence="4 5">Component of the eukaryotic translation initiation factor 3 (eIF-3) complex.</text>
</comment>
<name>A0A6P6AP87_DURZI</name>
<dbReference type="SUPFAM" id="SSF46785">
    <property type="entry name" value="Winged helix' DNA-binding domain"/>
    <property type="match status" value="1"/>
</dbReference>
<dbReference type="HAMAP" id="MF_03004">
    <property type="entry name" value="eIF3e"/>
    <property type="match status" value="1"/>
</dbReference>
<proteinExistence type="inferred from homology"/>
<dbReference type="InterPro" id="IPR000717">
    <property type="entry name" value="PCI_dom"/>
</dbReference>
<dbReference type="GO" id="GO:0003743">
    <property type="term" value="F:translation initiation factor activity"/>
    <property type="evidence" value="ECO:0007669"/>
    <property type="project" value="UniProtKB-UniRule"/>
</dbReference>
<dbReference type="GO" id="GO:0001732">
    <property type="term" value="P:formation of cytoplasmic translation initiation complex"/>
    <property type="evidence" value="ECO:0007669"/>
    <property type="project" value="UniProtKB-UniRule"/>
</dbReference>
<dbReference type="Pfam" id="PF21357">
    <property type="entry name" value="EIF3E_C"/>
    <property type="match status" value="1"/>
</dbReference>